<evidence type="ECO:0000313" key="1">
    <source>
        <dbReference type="EMBL" id="CCD56417.1"/>
    </source>
</evidence>
<evidence type="ECO:0000313" key="2">
    <source>
        <dbReference type="Proteomes" id="UP000008177"/>
    </source>
</evidence>
<dbReference type="Proteomes" id="UP000008177">
    <property type="component" value="Unplaced contigs"/>
</dbReference>
<name>G2YXR9_BOTF4</name>
<reference evidence="2" key="1">
    <citation type="journal article" date="2011" name="PLoS Genet.">
        <title>Genomic analysis of the necrotrophic fungal pathogens Sclerotinia sclerotiorum and Botrytis cinerea.</title>
        <authorList>
            <person name="Amselem J."/>
            <person name="Cuomo C.A."/>
            <person name="van Kan J.A."/>
            <person name="Viaud M."/>
            <person name="Benito E.P."/>
            <person name="Couloux A."/>
            <person name="Coutinho P.M."/>
            <person name="de Vries R.P."/>
            <person name="Dyer P.S."/>
            <person name="Fillinger S."/>
            <person name="Fournier E."/>
            <person name="Gout L."/>
            <person name="Hahn M."/>
            <person name="Kohn L."/>
            <person name="Lapalu N."/>
            <person name="Plummer K.M."/>
            <person name="Pradier J.M."/>
            <person name="Quevillon E."/>
            <person name="Sharon A."/>
            <person name="Simon A."/>
            <person name="ten Have A."/>
            <person name="Tudzynski B."/>
            <person name="Tudzynski P."/>
            <person name="Wincker P."/>
            <person name="Andrew M."/>
            <person name="Anthouard V."/>
            <person name="Beever R.E."/>
            <person name="Beffa R."/>
            <person name="Benoit I."/>
            <person name="Bouzid O."/>
            <person name="Brault B."/>
            <person name="Chen Z."/>
            <person name="Choquer M."/>
            <person name="Collemare J."/>
            <person name="Cotton P."/>
            <person name="Danchin E.G."/>
            <person name="Da Silva C."/>
            <person name="Gautier A."/>
            <person name="Giraud C."/>
            <person name="Giraud T."/>
            <person name="Gonzalez C."/>
            <person name="Grossetete S."/>
            <person name="Guldener U."/>
            <person name="Henrissat B."/>
            <person name="Howlett B.J."/>
            <person name="Kodira C."/>
            <person name="Kretschmer M."/>
            <person name="Lappartient A."/>
            <person name="Leroch M."/>
            <person name="Levis C."/>
            <person name="Mauceli E."/>
            <person name="Neuveglise C."/>
            <person name="Oeser B."/>
            <person name="Pearson M."/>
            <person name="Poulain J."/>
            <person name="Poussereau N."/>
            <person name="Quesneville H."/>
            <person name="Rascle C."/>
            <person name="Schumacher J."/>
            <person name="Segurens B."/>
            <person name="Sexton A."/>
            <person name="Silva E."/>
            <person name="Sirven C."/>
            <person name="Soanes D.M."/>
            <person name="Talbot N.J."/>
            <person name="Templeton M."/>
            <person name="Yandava C."/>
            <person name="Yarden O."/>
            <person name="Zeng Q."/>
            <person name="Rollins J.A."/>
            <person name="Lebrun M.H."/>
            <person name="Dickman M."/>
        </authorList>
    </citation>
    <scope>NUCLEOTIDE SEQUENCE [LARGE SCALE GENOMIC DNA]</scope>
    <source>
        <strain evidence="2">T4</strain>
    </source>
</reference>
<accession>G2YXR9</accession>
<dbReference type="AlphaFoldDB" id="G2YXR9"/>
<gene>
    <name evidence="1" type="ORF">BofuT4_uP145860.1</name>
</gene>
<sequence length="41" mass="4665">MGETLAMLIQVIYESIYESVYESISHGPDRRITGAAYLCRK</sequence>
<dbReference type="HOGENOM" id="CLU_3279396_0_0_1"/>
<protein>
    <submittedName>
        <fullName evidence="1">Uncharacterized protein</fullName>
    </submittedName>
</protein>
<dbReference type="InParanoid" id="G2YXR9"/>
<proteinExistence type="predicted"/>
<dbReference type="EMBL" id="FQ790360">
    <property type="protein sequence ID" value="CCD56417.1"/>
    <property type="molecule type" value="Genomic_DNA"/>
</dbReference>
<organism evidence="1 2">
    <name type="scientific">Botryotinia fuckeliana (strain T4)</name>
    <name type="common">Noble rot fungus</name>
    <name type="synonym">Botrytis cinerea</name>
    <dbReference type="NCBI Taxonomy" id="999810"/>
    <lineage>
        <taxon>Eukaryota</taxon>
        <taxon>Fungi</taxon>
        <taxon>Dikarya</taxon>
        <taxon>Ascomycota</taxon>
        <taxon>Pezizomycotina</taxon>
        <taxon>Leotiomycetes</taxon>
        <taxon>Helotiales</taxon>
        <taxon>Sclerotiniaceae</taxon>
        <taxon>Botrytis</taxon>
    </lineage>
</organism>